<feature type="non-terminal residue" evidence="1">
    <location>
        <position position="63"/>
    </location>
</feature>
<sequence>MSSVDLSSEQQALALQKVLDIGLQHHAKGDLSKAKNIYQQVLMVDPNHSEVLHLLGVIAHQVG</sequence>
<dbReference type="InterPro" id="IPR011990">
    <property type="entry name" value="TPR-like_helical_dom_sf"/>
</dbReference>
<dbReference type="AlphaFoldDB" id="A0A382V6T3"/>
<proteinExistence type="predicted"/>
<organism evidence="1">
    <name type="scientific">marine metagenome</name>
    <dbReference type="NCBI Taxonomy" id="408172"/>
    <lineage>
        <taxon>unclassified sequences</taxon>
        <taxon>metagenomes</taxon>
        <taxon>ecological metagenomes</taxon>
    </lineage>
</organism>
<evidence type="ECO:0000313" key="1">
    <source>
        <dbReference type="EMBL" id="SVD42193.1"/>
    </source>
</evidence>
<dbReference type="InterPro" id="IPR019734">
    <property type="entry name" value="TPR_rpt"/>
</dbReference>
<name>A0A382V6T3_9ZZZZ</name>
<dbReference type="SUPFAM" id="SSF48452">
    <property type="entry name" value="TPR-like"/>
    <property type="match status" value="1"/>
</dbReference>
<protein>
    <submittedName>
        <fullName evidence="1">Uncharacterized protein</fullName>
    </submittedName>
</protein>
<dbReference type="EMBL" id="UINC01149611">
    <property type="protein sequence ID" value="SVD42193.1"/>
    <property type="molecule type" value="Genomic_DNA"/>
</dbReference>
<accession>A0A382V6T3</accession>
<dbReference type="Gene3D" id="1.25.40.10">
    <property type="entry name" value="Tetratricopeptide repeat domain"/>
    <property type="match status" value="1"/>
</dbReference>
<dbReference type="PROSITE" id="PS50005">
    <property type="entry name" value="TPR"/>
    <property type="match status" value="1"/>
</dbReference>
<gene>
    <name evidence="1" type="ORF">METZ01_LOCUS395047</name>
</gene>
<reference evidence="1" key="1">
    <citation type="submission" date="2018-05" db="EMBL/GenBank/DDBJ databases">
        <authorList>
            <person name="Lanie J.A."/>
            <person name="Ng W.-L."/>
            <person name="Kazmierczak K.M."/>
            <person name="Andrzejewski T.M."/>
            <person name="Davidsen T.M."/>
            <person name="Wayne K.J."/>
            <person name="Tettelin H."/>
            <person name="Glass J.I."/>
            <person name="Rusch D."/>
            <person name="Podicherti R."/>
            <person name="Tsui H.-C.T."/>
            <person name="Winkler M.E."/>
        </authorList>
    </citation>
    <scope>NUCLEOTIDE SEQUENCE</scope>
</reference>